<dbReference type="Pfam" id="PF01936">
    <property type="entry name" value="NYN"/>
    <property type="match status" value="1"/>
</dbReference>
<evidence type="ECO:0000313" key="2">
    <source>
        <dbReference type="EMBL" id="CAG8672735.1"/>
    </source>
</evidence>
<dbReference type="Gene3D" id="1.10.150.50">
    <property type="entry name" value="Transcription Factor, Ets-1"/>
    <property type="match status" value="1"/>
</dbReference>
<dbReference type="Proteomes" id="UP000789570">
    <property type="component" value="Unassembled WGS sequence"/>
</dbReference>
<dbReference type="AlphaFoldDB" id="A0A9N9EFF8"/>
<dbReference type="SUPFAM" id="SSF47769">
    <property type="entry name" value="SAM/Pointed domain"/>
    <property type="match status" value="1"/>
</dbReference>
<keyword evidence="3" id="KW-1185">Reference proteome</keyword>
<dbReference type="InterPro" id="IPR021139">
    <property type="entry name" value="NYN"/>
</dbReference>
<sequence>KKQAMSGNKVAKQSTLPTKKEVESWNRQELCNFLISKGIEDKEIKIIIDKQKVDGSTFLELTTETLQKWKIPGGPDIKILKLVNEIQGGIKPFTGKVSVLVDNFSLLKQGEKTVRFYERDVDRVKMLVSYKNLQSFILNGRELGGPLEIICSYSSMRKKLVRFWDKIKSQGFVVHPIKKKPIMTREKRVDMQLATRGEQILEERNPGILVIVTGDSGFKPLIRSAMKKGWKVEIWFLSFGLNFEYQSNKFRRSNDNCQFLKKEYKKILYARELKGPRNFPVEIKHEHVKFLDDEDLLQLFSDLDLFGYWRWIDDDHLTIYVNTKEQEKVVNDWRNAI</sequence>
<protein>
    <submittedName>
        <fullName evidence="2">14016_t:CDS:1</fullName>
    </submittedName>
</protein>
<gene>
    <name evidence="2" type="ORF">FCALED_LOCUS12103</name>
</gene>
<comment type="caution">
    <text evidence="2">The sequence shown here is derived from an EMBL/GenBank/DDBJ whole genome shotgun (WGS) entry which is preliminary data.</text>
</comment>
<dbReference type="Gene3D" id="3.40.50.1010">
    <property type="entry name" value="5'-nuclease"/>
    <property type="match status" value="1"/>
</dbReference>
<feature type="domain" description="NYN" evidence="1">
    <location>
        <begin position="128"/>
        <end position="256"/>
    </location>
</feature>
<dbReference type="EMBL" id="CAJVPQ010005596">
    <property type="protein sequence ID" value="CAG8672735.1"/>
    <property type="molecule type" value="Genomic_DNA"/>
</dbReference>
<dbReference type="GO" id="GO:0004540">
    <property type="term" value="F:RNA nuclease activity"/>
    <property type="evidence" value="ECO:0007669"/>
    <property type="project" value="InterPro"/>
</dbReference>
<accession>A0A9N9EFF8</accession>
<evidence type="ECO:0000259" key="1">
    <source>
        <dbReference type="Pfam" id="PF01936"/>
    </source>
</evidence>
<reference evidence="2" key="1">
    <citation type="submission" date="2021-06" db="EMBL/GenBank/DDBJ databases">
        <authorList>
            <person name="Kallberg Y."/>
            <person name="Tangrot J."/>
            <person name="Rosling A."/>
        </authorList>
    </citation>
    <scope>NUCLEOTIDE SEQUENCE</scope>
    <source>
        <strain evidence="2">UK204</strain>
    </source>
</reference>
<proteinExistence type="predicted"/>
<feature type="non-terminal residue" evidence="2">
    <location>
        <position position="1"/>
    </location>
</feature>
<dbReference type="InterPro" id="IPR013761">
    <property type="entry name" value="SAM/pointed_sf"/>
</dbReference>
<name>A0A9N9EFF8_9GLOM</name>
<organism evidence="2 3">
    <name type="scientific">Funneliformis caledonium</name>
    <dbReference type="NCBI Taxonomy" id="1117310"/>
    <lineage>
        <taxon>Eukaryota</taxon>
        <taxon>Fungi</taxon>
        <taxon>Fungi incertae sedis</taxon>
        <taxon>Mucoromycota</taxon>
        <taxon>Glomeromycotina</taxon>
        <taxon>Glomeromycetes</taxon>
        <taxon>Glomerales</taxon>
        <taxon>Glomeraceae</taxon>
        <taxon>Funneliformis</taxon>
    </lineage>
</organism>
<evidence type="ECO:0000313" key="3">
    <source>
        <dbReference type="Proteomes" id="UP000789570"/>
    </source>
</evidence>
<dbReference type="OrthoDB" id="2434831at2759"/>